<proteinExistence type="predicted"/>
<evidence type="ECO:0000313" key="2">
    <source>
        <dbReference type="Proteomes" id="UP000076848"/>
    </source>
</evidence>
<dbReference type="RefSeq" id="WP_066127502.1">
    <property type="nucleotide sequence ID" value="NZ_FKIF01000006.1"/>
</dbReference>
<keyword evidence="2" id="KW-1185">Reference proteome</keyword>
<dbReference type="EMBL" id="FKIF01000006">
    <property type="protein sequence ID" value="SAI69528.1"/>
    <property type="molecule type" value="Genomic_DNA"/>
</dbReference>
<dbReference type="Proteomes" id="UP000076848">
    <property type="component" value="Unassembled WGS sequence"/>
</dbReference>
<dbReference type="OrthoDB" id="8856511at2"/>
<dbReference type="AlphaFoldDB" id="A0A157SGF7"/>
<organism evidence="1 2">
    <name type="scientific">Bordetella ansorpii</name>
    <dbReference type="NCBI Taxonomy" id="288768"/>
    <lineage>
        <taxon>Bacteria</taxon>
        <taxon>Pseudomonadati</taxon>
        <taxon>Pseudomonadota</taxon>
        <taxon>Betaproteobacteria</taxon>
        <taxon>Burkholderiales</taxon>
        <taxon>Alcaligenaceae</taxon>
        <taxon>Bordetella</taxon>
    </lineage>
</organism>
<dbReference type="STRING" id="288768.SAMEA3906486_02550"/>
<protein>
    <submittedName>
        <fullName evidence="1">Uncharacterized protein</fullName>
    </submittedName>
</protein>
<name>A0A157SGF7_9BORD</name>
<accession>A0A157SGF7</accession>
<reference evidence="1 2" key="1">
    <citation type="submission" date="2016-04" db="EMBL/GenBank/DDBJ databases">
        <authorList>
            <consortium name="Pathogen Informatics"/>
        </authorList>
    </citation>
    <scope>NUCLEOTIDE SEQUENCE [LARGE SCALE GENOMIC DNA]</scope>
    <source>
        <strain evidence="1 2">H050680373</strain>
    </source>
</reference>
<evidence type="ECO:0000313" key="1">
    <source>
        <dbReference type="EMBL" id="SAI69528.1"/>
    </source>
</evidence>
<gene>
    <name evidence="1" type="ORF">SAMEA3906486_02550</name>
</gene>
<sequence>MRSHPVSRSDDTGSTLSRLKRIDAGRPDFPGEHLVVLGLGLFLMRAGLRSTTLLRRALFSMAGTALVGRAASGTGGAARVARALKRVR</sequence>